<keyword evidence="6 7" id="KW-0472">Membrane</keyword>
<dbReference type="Proteomes" id="UP001300604">
    <property type="component" value="Chromosome"/>
</dbReference>
<keyword evidence="3" id="KW-1003">Cell membrane</keyword>
<dbReference type="RefSeq" id="WP_275845756.1">
    <property type="nucleotide sequence ID" value="NZ_CP135996.1"/>
</dbReference>
<evidence type="ECO:0000256" key="4">
    <source>
        <dbReference type="ARBA" id="ARBA00022692"/>
    </source>
</evidence>
<feature type="transmembrane region" description="Helical" evidence="7">
    <location>
        <begin position="188"/>
        <end position="210"/>
    </location>
</feature>
<comment type="subcellular location">
    <subcellularLocation>
        <location evidence="1 7">Cell membrane</location>
        <topology evidence="1 7">Multi-pass membrane protein</topology>
    </subcellularLocation>
</comment>
<dbReference type="AlphaFoldDB" id="A0AA97H1P9"/>
<dbReference type="KEGG" id="carl:PXC00_02320"/>
<dbReference type="GO" id="GO:0005886">
    <property type="term" value="C:plasma membrane"/>
    <property type="evidence" value="ECO:0007669"/>
    <property type="project" value="UniProtKB-SubCell"/>
</dbReference>
<keyword evidence="5 7" id="KW-1133">Transmembrane helix</keyword>
<evidence type="ECO:0000259" key="8">
    <source>
        <dbReference type="PROSITE" id="PS50928"/>
    </source>
</evidence>
<evidence type="ECO:0000256" key="3">
    <source>
        <dbReference type="ARBA" id="ARBA00022475"/>
    </source>
</evidence>
<dbReference type="SUPFAM" id="SSF161098">
    <property type="entry name" value="MetI-like"/>
    <property type="match status" value="1"/>
</dbReference>
<dbReference type="PANTHER" id="PTHR43744">
    <property type="entry name" value="ABC TRANSPORTER PERMEASE PROTEIN MG189-RELATED-RELATED"/>
    <property type="match status" value="1"/>
</dbReference>
<reference evidence="10" key="1">
    <citation type="submission" date="2024-06" db="EMBL/GenBank/DDBJ databases">
        <title>Caproicibacterium argilliputei sp. nov, a novel caproic acid producing anaerobic bacterium isolated from pit mud.</title>
        <authorList>
            <person name="Zeng C."/>
        </authorList>
    </citation>
    <scope>NUCLEOTIDE SEQUENCE [LARGE SCALE GENOMIC DNA]</scope>
    <source>
        <strain evidence="10">ZCY20-5</strain>
    </source>
</reference>
<organism evidence="9 10">
    <name type="scientific">Caproicibacterium argilliputei</name>
    <dbReference type="NCBI Taxonomy" id="3030016"/>
    <lineage>
        <taxon>Bacteria</taxon>
        <taxon>Bacillati</taxon>
        <taxon>Bacillota</taxon>
        <taxon>Clostridia</taxon>
        <taxon>Eubacteriales</taxon>
        <taxon>Oscillospiraceae</taxon>
        <taxon>Caproicibacterium</taxon>
    </lineage>
</organism>
<evidence type="ECO:0000256" key="2">
    <source>
        <dbReference type="ARBA" id="ARBA00022448"/>
    </source>
</evidence>
<sequence>MKRKKFTSRKTTGDLIFDTVNAVLLLLLVVVTLYPFLNTLVYSLNDPLDSVKGNLYLWPRVFTLNNYTVILKQPSIYTAALVSVLRAFIGCLLNALCSVVVAYTLTKKDFVFRRFYSYFFIFSMYFSGGLIPSYFLIRDLHLMNNFLVYILPAIVSAWNIMVVRSYIAGLPASLIESAKIDGANELKVIFRIVVPLSMPVIACILLFVAVGQWNSWFDTMLYCANNQSLSTLSYELEKVLQSSMTISQQNSSANALLPEKLRNVVTPQSTRATMTIVSIIPILCVYPFMQKYFVKGITLGGVKG</sequence>
<keyword evidence="2 7" id="KW-0813">Transport</keyword>
<evidence type="ECO:0000256" key="6">
    <source>
        <dbReference type="ARBA" id="ARBA00023136"/>
    </source>
</evidence>
<dbReference type="InterPro" id="IPR035906">
    <property type="entry name" value="MetI-like_sf"/>
</dbReference>
<comment type="similarity">
    <text evidence="7">Belongs to the binding-protein-dependent transport system permease family.</text>
</comment>
<dbReference type="Gene3D" id="1.10.3720.10">
    <property type="entry name" value="MetI-like"/>
    <property type="match status" value="1"/>
</dbReference>
<proteinExistence type="inferred from homology"/>
<dbReference type="CDD" id="cd06261">
    <property type="entry name" value="TM_PBP2"/>
    <property type="match status" value="1"/>
</dbReference>
<feature type="transmembrane region" description="Helical" evidence="7">
    <location>
        <begin position="147"/>
        <end position="167"/>
    </location>
</feature>
<evidence type="ECO:0000313" key="10">
    <source>
        <dbReference type="Proteomes" id="UP001300604"/>
    </source>
</evidence>
<feature type="transmembrane region" description="Helical" evidence="7">
    <location>
        <begin position="76"/>
        <end position="103"/>
    </location>
</feature>
<feature type="transmembrane region" description="Helical" evidence="7">
    <location>
        <begin position="272"/>
        <end position="289"/>
    </location>
</feature>
<accession>A0AA97H1P9</accession>
<gene>
    <name evidence="9" type="ORF">PXC00_02320</name>
</gene>
<evidence type="ECO:0000256" key="1">
    <source>
        <dbReference type="ARBA" id="ARBA00004651"/>
    </source>
</evidence>
<keyword evidence="4 7" id="KW-0812">Transmembrane</keyword>
<reference evidence="9 10" key="2">
    <citation type="submission" date="2024-06" db="EMBL/GenBank/DDBJ databases">
        <title>Caproicibacterium argilliputei sp. nov, a novel caproic acid producing anaerobic bacterium isolated from pit mud.</title>
        <authorList>
            <person name="Xia S."/>
        </authorList>
    </citation>
    <scope>NUCLEOTIDE SEQUENCE [LARGE SCALE GENOMIC DNA]</scope>
    <source>
        <strain evidence="9 10">ZCY20-5</strain>
    </source>
</reference>
<name>A0AA97H1P9_9FIRM</name>
<dbReference type="PANTHER" id="PTHR43744:SF9">
    <property type="entry name" value="POLYGALACTURONAN_RHAMNOGALACTURONAN TRANSPORT SYSTEM PERMEASE PROTEIN YTCP"/>
    <property type="match status" value="1"/>
</dbReference>
<dbReference type="EMBL" id="CP135996">
    <property type="protein sequence ID" value="WOC32731.1"/>
    <property type="molecule type" value="Genomic_DNA"/>
</dbReference>
<protein>
    <submittedName>
        <fullName evidence="9">Carbohydrate ABC transporter permease</fullName>
    </submittedName>
</protein>
<dbReference type="GO" id="GO:0055085">
    <property type="term" value="P:transmembrane transport"/>
    <property type="evidence" value="ECO:0007669"/>
    <property type="project" value="InterPro"/>
</dbReference>
<dbReference type="Pfam" id="PF00528">
    <property type="entry name" value="BPD_transp_1"/>
    <property type="match status" value="1"/>
</dbReference>
<evidence type="ECO:0000313" key="9">
    <source>
        <dbReference type="EMBL" id="WOC32731.1"/>
    </source>
</evidence>
<evidence type="ECO:0000256" key="5">
    <source>
        <dbReference type="ARBA" id="ARBA00022989"/>
    </source>
</evidence>
<feature type="domain" description="ABC transmembrane type-1" evidence="8">
    <location>
        <begin position="80"/>
        <end position="289"/>
    </location>
</feature>
<dbReference type="PROSITE" id="PS50928">
    <property type="entry name" value="ABC_TM1"/>
    <property type="match status" value="1"/>
</dbReference>
<feature type="transmembrane region" description="Helical" evidence="7">
    <location>
        <begin position="20"/>
        <end position="37"/>
    </location>
</feature>
<feature type="transmembrane region" description="Helical" evidence="7">
    <location>
        <begin position="115"/>
        <end position="135"/>
    </location>
</feature>
<keyword evidence="10" id="KW-1185">Reference proteome</keyword>
<dbReference type="InterPro" id="IPR000515">
    <property type="entry name" value="MetI-like"/>
</dbReference>
<evidence type="ECO:0000256" key="7">
    <source>
        <dbReference type="RuleBase" id="RU363032"/>
    </source>
</evidence>